<name>A0A956M1F1_UNCEI</name>
<dbReference type="Gene3D" id="3.40.50.300">
    <property type="entry name" value="P-loop containing nucleotide triphosphate hydrolases"/>
    <property type="match status" value="1"/>
</dbReference>
<dbReference type="EMBL" id="JAGQHR010000642">
    <property type="protein sequence ID" value="MCA9729309.1"/>
    <property type="molecule type" value="Genomic_DNA"/>
</dbReference>
<comment type="caution">
    <text evidence="1">The sequence shown here is derived from an EMBL/GenBank/DDBJ whole genome shotgun (WGS) entry which is preliminary data.</text>
</comment>
<dbReference type="Proteomes" id="UP000697710">
    <property type="component" value="Unassembled WGS sequence"/>
</dbReference>
<organism evidence="1 2">
    <name type="scientific">Eiseniibacteriota bacterium</name>
    <dbReference type="NCBI Taxonomy" id="2212470"/>
    <lineage>
        <taxon>Bacteria</taxon>
        <taxon>Candidatus Eiseniibacteriota</taxon>
    </lineage>
</organism>
<sequence>ATSFADGATERLSRAWRLLRDVDDPEAIGDLFTPATPDDLEASVEASARTLEASLQEARFRHRDACRELETAREQLPRWQEIGDALAEARPVVDALGELTRLLADGKFVGHVVRHQQRGLLAIASELLRQTSGGRFGFAETFEVVDLLTGQVRGVKTLSGGETFLASLALALGLVELAGRAGGRLDALFLDEGFGSLDANCLAEALDALGRQASAGRLVAVISHLHAVAEAIDDVLLVTRDASGSRARWLGGAERDALVLEDAGSGLLV</sequence>
<evidence type="ECO:0000313" key="2">
    <source>
        <dbReference type="Proteomes" id="UP000697710"/>
    </source>
</evidence>
<dbReference type="PANTHER" id="PTHR32114">
    <property type="entry name" value="ABC TRANSPORTER ABCH.3"/>
    <property type="match status" value="1"/>
</dbReference>
<dbReference type="SUPFAM" id="SSF52540">
    <property type="entry name" value="P-loop containing nucleoside triphosphate hydrolases"/>
    <property type="match status" value="1"/>
</dbReference>
<dbReference type="AlphaFoldDB" id="A0A956M1F1"/>
<accession>A0A956M1F1</accession>
<gene>
    <name evidence="1" type="ORF">KC729_16595</name>
</gene>
<proteinExistence type="predicted"/>
<evidence type="ECO:0000313" key="1">
    <source>
        <dbReference type="EMBL" id="MCA9729309.1"/>
    </source>
</evidence>
<dbReference type="PANTHER" id="PTHR32114:SF2">
    <property type="entry name" value="ABC TRANSPORTER ABCH.3"/>
    <property type="match status" value="1"/>
</dbReference>
<dbReference type="InterPro" id="IPR027417">
    <property type="entry name" value="P-loop_NTPase"/>
</dbReference>
<protein>
    <submittedName>
        <fullName evidence="1">SMC family ATPase</fullName>
    </submittedName>
</protein>
<reference evidence="1" key="1">
    <citation type="submission" date="2020-04" db="EMBL/GenBank/DDBJ databases">
        <authorList>
            <person name="Zhang T."/>
        </authorList>
    </citation>
    <scope>NUCLEOTIDE SEQUENCE</scope>
    <source>
        <strain evidence="1">HKST-UBA01</strain>
    </source>
</reference>
<dbReference type="Pfam" id="PF13558">
    <property type="entry name" value="SbcC_Walker_B"/>
    <property type="match status" value="1"/>
</dbReference>
<feature type="non-terminal residue" evidence="1">
    <location>
        <position position="1"/>
    </location>
</feature>
<reference evidence="1" key="2">
    <citation type="journal article" date="2021" name="Microbiome">
        <title>Successional dynamics and alternative stable states in a saline activated sludge microbial community over 9 years.</title>
        <authorList>
            <person name="Wang Y."/>
            <person name="Ye J."/>
            <person name="Ju F."/>
            <person name="Liu L."/>
            <person name="Boyd J.A."/>
            <person name="Deng Y."/>
            <person name="Parks D.H."/>
            <person name="Jiang X."/>
            <person name="Yin X."/>
            <person name="Woodcroft B.J."/>
            <person name="Tyson G.W."/>
            <person name="Hugenholtz P."/>
            <person name="Polz M.F."/>
            <person name="Zhang T."/>
        </authorList>
    </citation>
    <scope>NUCLEOTIDE SEQUENCE</scope>
    <source>
        <strain evidence="1">HKST-UBA01</strain>
    </source>
</reference>